<dbReference type="GO" id="GO:0016787">
    <property type="term" value="F:hydrolase activity"/>
    <property type="evidence" value="ECO:0007669"/>
    <property type="project" value="InterPro"/>
</dbReference>
<evidence type="ECO:0000313" key="4">
    <source>
        <dbReference type="Proteomes" id="UP000761264"/>
    </source>
</evidence>
<dbReference type="Pfam" id="PF04909">
    <property type="entry name" value="Amidohydro_2"/>
    <property type="match status" value="1"/>
</dbReference>
<proteinExistence type="inferred from homology"/>
<dbReference type="Proteomes" id="UP000761264">
    <property type="component" value="Unassembled WGS sequence"/>
</dbReference>
<dbReference type="EMBL" id="JAAQPH010000002">
    <property type="protein sequence ID" value="NIA67480.1"/>
    <property type="molecule type" value="Genomic_DNA"/>
</dbReference>
<dbReference type="PANTHER" id="PTHR43569:SF2">
    <property type="entry name" value="AMIDOHYDROLASE-RELATED DOMAIN-CONTAINING PROTEIN"/>
    <property type="match status" value="1"/>
</dbReference>
<evidence type="ECO:0000256" key="1">
    <source>
        <dbReference type="ARBA" id="ARBA00038310"/>
    </source>
</evidence>
<gene>
    <name evidence="3" type="ORF">HBA54_02640</name>
</gene>
<sequence>MIIDSHVHFWQLGRGDYDWMMGPGTEGLAGIKRDFGADDLRPLTREAGIEGILMVQAAATVAESEFLLRQADAHPEVAGVVGWVAMDGSEAVSSLEKLAAHPAFKGVRPMIHDIADVDWMLGDDLTAGFEAVIHLDLTFDCLVRPVHLSNLLSLLQRHPDLRAVICHGAKPEIATGGFDGWSKHMALLAHETDAFCKLSGLITEAGPGWSLEGLRPYVDHLLSVFGPARLIWGSDWPVLTLTAGYMDWWEAVERLLADLTPTEKAQVLGGNAVRAYRLS</sequence>
<organism evidence="3 4">
    <name type="scientific">Pelagibius litoralis</name>
    <dbReference type="NCBI Taxonomy" id="374515"/>
    <lineage>
        <taxon>Bacteria</taxon>
        <taxon>Pseudomonadati</taxon>
        <taxon>Pseudomonadota</taxon>
        <taxon>Alphaproteobacteria</taxon>
        <taxon>Rhodospirillales</taxon>
        <taxon>Rhodovibrionaceae</taxon>
        <taxon>Pelagibius</taxon>
    </lineage>
</organism>
<dbReference type="AlphaFoldDB" id="A0A967C309"/>
<accession>A0A967C309</accession>
<dbReference type="RefSeq" id="WP_167221093.1">
    <property type="nucleotide sequence ID" value="NZ_JAAQPH010000002.1"/>
</dbReference>
<evidence type="ECO:0000259" key="2">
    <source>
        <dbReference type="Pfam" id="PF04909"/>
    </source>
</evidence>
<dbReference type="Gene3D" id="3.20.20.140">
    <property type="entry name" value="Metal-dependent hydrolases"/>
    <property type="match status" value="1"/>
</dbReference>
<name>A0A967C309_9PROT</name>
<feature type="domain" description="Amidohydrolase-related" evidence="2">
    <location>
        <begin position="3"/>
        <end position="278"/>
    </location>
</feature>
<reference evidence="3" key="1">
    <citation type="submission" date="2020-03" db="EMBL/GenBank/DDBJ databases">
        <title>Genome of Pelagibius litoralis DSM 21314T.</title>
        <authorList>
            <person name="Wang G."/>
        </authorList>
    </citation>
    <scope>NUCLEOTIDE SEQUENCE</scope>
    <source>
        <strain evidence="3">DSM 21314</strain>
    </source>
</reference>
<keyword evidence="4" id="KW-1185">Reference proteome</keyword>
<dbReference type="InterPro" id="IPR032466">
    <property type="entry name" value="Metal_Hydrolase"/>
</dbReference>
<evidence type="ECO:0000313" key="3">
    <source>
        <dbReference type="EMBL" id="NIA67480.1"/>
    </source>
</evidence>
<dbReference type="InterPro" id="IPR006680">
    <property type="entry name" value="Amidohydro-rel"/>
</dbReference>
<dbReference type="SUPFAM" id="SSF51556">
    <property type="entry name" value="Metallo-dependent hydrolases"/>
    <property type="match status" value="1"/>
</dbReference>
<comment type="caution">
    <text evidence="3">The sequence shown here is derived from an EMBL/GenBank/DDBJ whole genome shotgun (WGS) entry which is preliminary data.</text>
</comment>
<dbReference type="InterPro" id="IPR052350">
    <property type="entry name" value="Metallo-dep_Lactonases"/>
</dbReference>
<dbReference type="PANTHER" id="PTHR43569">
    <property type="entry name" value="AMIDOHYDROLASE"/>
    <property type="match status" value="1"/>
</dbReference>
<comment type="similarity">
    <text evidence="1">Belongs to the metallo-dependent hydrolases superfamily.</text>
</comment>
<protein>
    <submittedName>
        <fullName evidence="3">Amidohydrolase family protein</fullName>
    </submittedName>
</protein>